<dbReference type="PROSITE" id="PS51123">
    <property type="entry name" value="OMPA_2"/>
    <property type="match status" value="1"/>
</dbReference>
<accession>A0A1H1JZY0</accession>
<dbReference type="Gene3D" id="3.30.1330.60">
    <property type="entry name" value="OmpA-like domain"/>
    <property type="match status" value="1"/>
</dbReference>
<organism evidence="4 5">
    <name type="scientific">Paraburkholderia tuberum</name>
    <dbReference type="NCBI Taxonomy" id="157910"/>
    <lineage>
        <taxon>Bacteria</taxon>
        <taxon>Pseudomonadati</taxon>
        <taxon>Pseudomonadota</taxon>
        <taxon>Betaproteobacteria</taxon>
        <taxon>Burkholderiales</taxon>
        <taxon>Burkholderiaceae</taxon>
        <taxon>Paraburkholderia</taxon>
    </lineage>
</organism>
<evidence type="ECO:0000313" key="4">
    <source>
        <dbReference type="EMBL" id="SDR55536.1"/>
    </source>
</evidence>
<evidence type="ECO:0000256" key="1">
    <source>
        <dbReference type="PROSITE-ProRule" id="PRU00473"/>
    </source>
</evidence>
<dbReference type="PANTHER" id="PTHR30329">
    <property type="entry name" value="STATOR ELEMENT OF FLAGELLAR MOTOR COMPLEX"/>
    <property type="match status" value="1"/>
</dbReference>
<dbReference type="InterPro" id="IPR036737">
    <property type="entry name" value="OmpA-like_sf"/>
</dbReference>
<keyword evidence="2" id="KW-1133">Transmembrane helix</keyword>
<dbReference type="Pfam" id="PF06078">
    <property type="entry name" value="DUF937"/>
    <property type="match status" value="1"/>
</dbReference>
<feature type="transmembrane region" description="Helical" evidence="2">
    <location>
        <begin position="236"/>
        <end position="256"/>
    </location>
</feature>
<keyword evidence="5" id="KW-1185">Reference proteome</keyword>
<protein>
    <submittedName>
        <fullName evidence="4">OmpA family protein</fullName>
    </submittedName>
</protein>
<gene>
    <name evidence="4" type="ORF">SAMN05445850_6098</name>
</gene>
<dbReference type="STRING" id="157910.SAMN05445850_6098"/>
<dbReference type="EMBL" id="FNKX01000002">
    <property type="protein sequence ID" value="SDR55536.1"/>
    <property type="molecule type" value="Genomic_DNA"/>
</dbReference>
<name>A0A1H1JZY0_9BURK</name>
<evidence type="ECO:0000313" key="5">
    <source>
        <dbReference type="Proteomes" id="UP000199365"/>
    </source>
</evidence>
<proteinExistence type="predicted"/>
<evidence type="ECO:0000259" key="3">
    <source>
        <dbReference type="PROSITE" id="PS51123"/>
    </source>
</evidence>
<dbReference type="Gene3D" id="3.40.1520.20">
    <property type="match status" value="1"/>
</dbReference>
<dbReference type="RefSeq" id="WP_090809469.1">
    <property type="nucleotide sequence ID" value="NZ_FNKX01000002.1"/>
</dbReference>
<dbReference type="AlphaFoldDB" id="A0A1H1JZY0"/>
<dbReference type="InterPro" id="IPR006665">
    <property type="entry name" value="OmpA-like"/>
</dbReference>
<dbReference type="InterPro" id="IPR009282">
    <property type="entry name" value="DUF937"/>
</dbReference>
<reference evidence="5" key="1">
    <citation type="submission" date="2016-10" db="EMBL/GenBank/DDBJ databases">
        <authorList>
            <person name="Varghese N."/>
            <person name="Submissions S."/>
        </authorList>
    </citation>
    <scope>NUCLEOTIDE SEQUENCE [LARGE SCALE GENOMIC DNA]</scope>
    <source>
        <strain evidence="5">DUS833</strain>
    </source>
</reference>
<sequence>MKSIDLANSIDAVFSDTIRQCLAEQIGLSSEILGRIPTHASPALIASLMAAAVTPDGAKAVFSAVMSPEANARIEEQFLQLCSASSSIKDLETIGESLFVRSTGTRIALASDPISRQTGIPPQAAHVMTALVGSVVFGVLKHHILLEQGTLAGLPALLGGQLPVVSRLLTDGVAESIGFENAGNFTRSIAGRLESVAANMMQPMADDENVLRRFAPAAAHEVAAPVAGVRSSRRGIWLLFAVLTAILLGVFAYAQYFGQRAGVEATASSNVLTSGVVAPSIASAVPGVVARPDAASSVPQGCAAAPMTASGGAASAPAADAVSEAASNPVANASTRSGKIAFSVNEAGVPSLTGTLSSDAERQTLTDVLNRRFGAGRFAADLKVDASLRPSDWLTHIDELLSLMALPRAEVGIDAQHIELGGAAANASLGWKQRLQNVFGPSWEIGQFSAEKAVDLATQLFLSTMVKMLDAGNACKGPDVATVLNLQVVDFAASSGHIPLSAKENLAESAQLLKACSDDGHPVALDIKAYSDNVGDEQANLLLSQERADAVRGFLIEAGVKPDLLTARGYGSATPIASNATAGGRFANRRVEFVLAQASVG</sequence>
<dbReference type="Pfam" id="PF00691">
    <property type="entry name" value="OmpA"/>
    <property type="match status" value="1"/>
</dbReference>
<dbReference type="PANTHER" id="PTHR30329:SF21">
    <property type="entry name" value="LIPOPROTEIN YIAD-RELATED"/>
    <property type="match status" value="1"/>
</dbReference>
<evidence type="ECO:0000256" key="2">
    <source>
        <dbReference type="SAM" id="Phobius"/>
    </source>
</evidence>
<feature type="domain" description="OmpA-like" evidence="3">
    <location>
        <begin position="478"/>
        <end position="599"/>
    </location>
</feature>
<keyword evidence="1 2" id="KW-0472">Membrane</keyword>
<dbReference type="SUPFAM" id="SSF103088">
    <property type="entry name" value="OmpA-like"/>
    <property type="match status" value="1"/>
</dbReference>
<dbReference type="GO" id="GO:0016020">
    <property type="term" value="C:membrane"/>
    <property type="evidence" value="ECO:0007669"/>
    <property type="project" value="UniProtKB-UniRule"/>
</dbReference>
<dbReference type="CDD" id="cd07185">
    <property type="entry name" value="OmpA_C-like"/>
    <property type="match status" value="1"/>
</dbReference>
<dbReference type="Proteomes" id="UP000199365">
    <property type="component" value="Unassembled WGS sequence"/>
</dbReference>
<keyword evidence="2" id="KW-0812">Transmembrane</keyword>
<dbReference type="InterPro" id="IPR050330">
    <property type="entry name" value="Bact_OuterMem_StrucFunc"/>
</dbReference>